<sequence>MGWFKKKSNQPKKRQPKRKKPRRKGPPKELISRNIWLKAELRKLKQIFERIKQNIQNMNNEIGNRNKSIRDIENKLNRMDKETIEYRNSHKSSVALIKQYNIEIAALQKEKVQLEKDIKTLTKQISILETIIPQVDDGNIDLESELDELLIEYNQIKGISFNNDKQFFDLVSVQNNHLHREYDYMKNDLTQGDQESTFIQPTIDNWSFANHFLTVAYYLFAIVLLLFLYQHFSMKKIYSTVFIVLLIGLYPYYIVPIERFLYFYAMYMYNFIRAEPVK</sequence>
<protein>
    <submittedName>
        <fullName evidence="4">Uncharacterized protein</fullName>
    </submittedName>
</protein>
<feature type="transmembrane region" description="Helical" evidence="3">
    <location>
        <begin position="208"/>
        <end position="229"/>
    </location>
</feature>
<evidence type="ECO:0000256" key="2">
    <source>
        <dbReference type="SAM" id="MobiDB-lite"/>
    </source>
</evidence>
<organism evidence="4">
    <name type="scientific">viral metagenome</name>
    <dbReference type="NCBI Taxonomy" id="1070528"/>
    <lineage>
        <taxon>unclassified sequences</taxon>
        <taxon>metagenomes</taxon>
        <taxon>organismal metagenomes</taxon>
    </lineage>
</organism>
<feature type="region of interest" description="Disordered" evidence="2">
    <location>
        <begin position="1"/>
        <end position="29"/>
    </location>
</feature>
<keyword evidence="3" id="KW-1133">Transmembrane helix</keyword>
<feature type="transmembrane region" description="Helical" evidence="3">
    <location>
        <begin position="236"/>
        <end position="254"/>
    </location>
</feature>
<keyword evidence="3" id="KW-0472">Membrane</keyword>
<dbReference type="Gene3D" id="1.10.287.1490">
    <property type="match status" value="1"/>
</dbReference>
<evidence type="ECO:0000256" key="3">
    <source>
        <dbReference type="SAM" id="Phobius"/>
    </source>
</evidence>
<reference evidence="4" key="1">
    <citation type="journal article" date="2020" name="Nature">
        <title>Giant virus diversity and host interactions through global metagenomics.</title>
        <authorList>
            <person name="Schulz F."/>
            <person name="Roux S."/>
            <person name="Paez-Espino D."/>
            <person name="Jungbluth S."/>
            <person name="Walsh D.A."/>
            <person name="Denef V.J."/>
            <person name="McMahon K.D."/>
            <person name="Konstantinidis K.T."/>
            <person name="Eloe-Fadrosh E.A."/>
            <person name="Kyrpides N.C."/>
            <person name="Woyke T."/>
        </authorList>
    </citation>
    <scope>NUCLEOTIDE SEQUENCE</scope>
    <source>
        <strain evidence="4">GVMAG-M-3300024261-8</strain>
    </source>
</reference>
<evidence type="ECO:0000256" key="1">
    <source>
        <dbReference type="SAM" id="Coils"/>
    </source>
</evidence>
<evidence type="ECO:0000313" key="4">
    <source>
        <dbReference type="EMBL" id="QHT95354.1"/>
    </source>
</evidence>
<dbReference type="EMBL" id="MN740240">
    <property type="protein sequence ID" value="QHT95354.1"/>
    <property type="molecule type" value="Genomic_DNA"/>
</dbReference>
<keyword evidence="1" id="KW-0175">Coiled coil</keyword>
<proteinExistence type="predicted"/>
<feature type="coiled-coil region" evidence="1">
    <location>
        <begin position="41"/>
        <end position="131"/>
    </location>
</feature>
<feature type="compositionally biased region" description="Basic residues" evidence="2">
    <location>
        <begin position="1"/>
        <end position="25"/>
    </location>
</feature>
<keyword evidence="3" id="KW-0812">Transmembrane</keyword>
<name>A0A6C0IQ50_9ZZZZ</name>
<accession>A0A6C0IQ50</accession>
<dbReference type="AlphaFoldDB" id="A0A6C0IQ50"/>